<feature type="non-terminal residue" evidence="1">
    <location>
        <position position="271"/>
    </location>
</feature>
<dbReference type="PANTHER" id="PTHR33710">
    <property type="entry name" value="BNAC02G09200D PROTEIN"/>
    <property type="match status" value="1"/>
</dbReference>
<proteinExistence type="predicted"/>
<evidence type="ECO:0000313" key="1">
    <source>
        <dbReference type="EMBL" id="PNX89669.1"/>
    </source>
</evidence>
<dbReference type="Proteomes" id="UP000236291">
    <property type="component" value="Unassembled WGS sequence"/>
</dbReference>
<organism evidence="1 2">
    <name type="scientific">Trifolium pratense</name>
    <name type="common">Red clover</name>
    <dbReference type="NCBI Taxonomy" id="57577"/>
    <lineage>
        <taxon>Eukaryota</taxon>
        <taxon>Viridiplantae</taxon>
        <taxon>Streptophyta</taxon>
        <taxon>Embryophyta</taxon>
        <taxon>Tracheophyta</taxon>
        <taxon>Spermatophyta</taxon>
        <taxon>Magnoliopsida</taxon>
        <taxon>eudicotyledons</taxon>
        <taxon>Gunneridae</taxon>
        <taxon>Pentapetalae</taxon>
        <taxon>rosids</taxon>
        <taxon>fabids</taxon>
        <taxon>Fabales</taxon>
        <taxon>Fabaceae</taxon>
        <taxon>Papilionoideae</taxon>
        <taxon>50 kb inversion clade</taxon>
        <taxon>NPAAA clade</taxon>
        <taxon>Hologalegina</taxon>
        <taxon>IRL clade</taxon>
        <taxon>Trifolieae</taxon>
        <taxon>Trifolium</taxon>
    </lineage>
</organism>
<accession>A0A2K3MG07</accession>
<dbReference type="GO" id="GO:0016301">
    <property type="term" value="F:kinase activity"/>
    <property type="evidence" value="ECO:0007669"/>
    <property type="project" value="UniProtKB-KW"/>
</dbReference>
<keyword evidence="1" id="KW-0675">Receptor</keyword>
<dbReference type="AlphaFoldDB" id="A0A2K3MG07"/>
<reference evidence="1 2" key="1">
    <citation type="journal article" date="2014" name="Am. J. Bot.">
        <title>Genome assembly and annotation for red clover (Trifolium pratense; Fabaceae).</title>
        <authorList>
            <person name="Istvanek J."/>
            <person name="Jaros M."/>
            <person name="Krenek A."/>
            <person name="Repkova J."/>
        </authorList>
    </citation>
    <scope>NUCLEOTIDE SEQUENCE [LARGE SCALE GENOMIC DNA]</scope>
    <source>
        <strain evidence="2">cv. Tatra</strain>
        <tissue evidence="1">Young leaves</tissue>
    </source>
</reference>
<dbReference type="STRING" id="57577.A0A2K3MG07"/>
<name>A0A2K3MG07_TRIPR</name>
<dbReference type="PANTHER" id="PTHR33710:SF64">
    <property type="entry name" value="ENDONUCLEASE_EXONUCLEASE_PHOSPHATASE DOMAIN-CONTAINING PROTEIN"/>
    <property type="match status" value="1"/>
</dbReference>
<dbReference type="EMBL" id="ASHM01060525">
    <property type="protein sequence ID" value="PNX89669.1"/>
    <property type="molecule type" value="Genomic_DNA"/>
</dbReference>
<dbReference type="Gene3D" id="3.60.10.10">
    <property type="entry name" value="Endonuclease/exonuclease/phosphatase"/>
    <property type="match status" value="1"/>
</dbReference>
<keyword evidence="1" id="KW-0418">Kinase</keyword>
<dbReference type="SUPFAM" id="SSF56219">
    <property type="entry name" value="DNase I-like"/>
    <property type="match status" value="1"/>
</dbReference>
<keyword evidence="1" id="KW-0808">Transferase</keyword>
<comment type="caution">
    <text evidence="1">The sequence shown here is derived from an EMBL/GenBank/DDBJ whole genome shotgun (WGS) entry which is preliminary data.</text>
</comment>
<evidence type="ECO:0000313" key="2">
    <source>
        <dbReference type="Proteomes" id="UP000236291"/>
    </source>
</evidence>
<protein>
    <submittedName>
        <fullName evidence="1">Cysteine-rich receptor-like protein kinase</fullName>
    </submittedName>
</protein>
<gene>
    <name evidence="1" type="ORF">L195_g045791</name>
</gene>
<dbReference type="InterPro" id="IPR036691">
    <property type="entry name" value="Endo/exonu/phosph_ase_sf"/>
</dbReference>
<sequence length="271" mass="31919">MEVVDIPVLGKKFTWFTVDGKSMSRLDSFLVSWGFIANSGITGQWIGDRDISDHCPIWLVREQSNWGPKPFRVINGWFEHPKFLPFVESSWKSFNIQGKKTFVLKEKFKMLRERLKVWNKDVFGFLDLNIEKTVKEINDIEGLLEDSGNTENLSRREGLNKDFWKHLNYKDSLLKQKSRSQWVKEGDSNTSFFHDIIKGRRRQNQLVALKDGDTWVQGVDDIKLFVKSFFETYFDEDWVDRLSLDGLDFNTISDEDNLMLLEPFTLEEVRE</sequence>
<reference evidence="1 2" key="2">
    <citation type="journal article" date="2017" name="Front. Plant Sci.">
        <title>Gene Classification and Mining of Molecular Markers Useful in Red Clover (Trifolium pratense) Breeding.</title>
        <authorList>
            <person name="Istvanek J."/>
            <person name="Dluhosova J."/>
            <person name="Dluhos P."/>
            <person name="Patkova L."/>
            <person name="Nedelnik J."/>
            <person name="Repkova J."/>
        </authorList>
    </citation>
    <scope>NUCLEOTIDE SEQUENCE [LARGE SCALE GENOMIC DNA]</scope>
    <source>
        <strain evidence="2">cv. Tatra</strain>
        <tissue evidence="1">Young leaves</tissue>
    </source>
</reference>